<evidence type="ECO:0000256" key="6">
    <source>
        <dbReference type="SAM" id="MobiDB-lite"/>
    </source>
</evidence>
<comment type="subcellular location">
    <subcellularLocation>
        <location evidence="1">Nucleus</location>
    </subcellularLocation>
</comment>
<keyword evidence="5" id="KW-0539">Nucleus</keyword>
<evidence type="ECO:0000313" key="9">
    <source>
        <dbReference type="Proteomes" id="UP000583929"/>
    </source>
</evidence>
<dbReference type="InterPro" id="IPR050655">
    <property type="entry name" value="Plant_B3_domain"/>
</dbReference>
<gene>
    <name evidence="8" type="ORF">G4B88_009939</name>
</gene>
<proteinExistence type="predicted"/>
<evidence type="ECO:0000256" key="3">
    <source>
        <dbReference type="ARBA" id="ARBA00023125"/>
    </source>
</evidence>
<comment type="caution">
    <text evidence="8">The sequence shown here is derived from an EMBL/GenBank/DDBJ whole genome shotgun (WGS) entry which is preliminary data.</text>
</comment>
<evidence type="ECO:0000256" key="2">
    <source>
        <dbReference type="ARBA" id="ARBA00023015"/>
    </source>
</evidence>
<sequence>MGRFSKLKRVEVVDDNDDEDCHEFFKVFMPTFSTKNMWIPPKFAEKFMKRIPKEVKVKDENGKNWSFGMKKKEEKVYIVNGKCQWEEFVKEHKLKRGDFLVFKYYTSIANSNFFHVKIYACNGCNKKQLHHKTTITQPGEHDEDIKPTDEELEKVGENFSNEEEYGDVKTNTTTPPKNS</sequence>
<keyword evidence="9" id="KW-1185">Reference proteome</keyword>
<dbReference type="PANTHER" id="PTHR31920">
    <property type="entry name" value="B3 DOMAIN-CONTAINING"/>
    <property type="match status" value="1"/>
</dbReference>
<dbReference type="Proteomes" id="UP000583929">
    <property type="component" value="Unassembled WGS sequence"/>
</dbReference>
<evidence type="ECO:0000313" key="8">
    <source>
        <dbReference type="EMBL" id="KAF4347583.1"/>
    </source>
</evidence>
<protein>
    <recommendedName>
        <fullName evidence="7">TF-B3 domain-containing protein</fullName>
    </recommendedName>
</protein>
<dbReference type="Pfam" id="PF02362">
    <property type="entry name" value="B3"/>
    <property type="match status" value="1"/>
</dbReference>
<dbReference type="EMBL" id="JAATIQ010000793">
    <property type="protein sequence ID" value="KAF4347583.1"/>
    <property type="molecule type" value="Genomic_DNA"/>
</dbReference>
<evidence type="ECO:0000256" key="5">
    <source>
        <dbReference type="ARBA" id="ARBA00023242"/>
    </source>
</evidence>
<reference evidence="8 9" key="1">
    <citation type="journal article" date="2020" name="bioRxiv">
        <title>Sequence and annotation of 42 cannabis genomes reveals extensive copy number variation in cannabinoid synthesis and pathogen resistance genes.</title>
        <authorList>
            <person name="Mckernan K.J."/>
            <person name="Helbert Y."/>
            <person name="Kane L.T."/>
            <person name="Ebling H."/>
            <person name="Zhang L."/>
            <person name="Liu B."/>
            <person name="Eaton Z."/>
            <person name="Mclaughlin S."/>
            <person name="Kingan S."/>
            <person name="Baybayan P."/>
            <person name="Concepcion G."/>
            <person name="Jordan M."/>
            <person name="Riva A."/>
            <person name="Barbazuk W."/>
            <person name="Harkins T."/>
        </authorList>
    </citation>
    <scope>NUCLEOTIDE SEQUENCE [LARGE SCALE GENOMIC DNA]</scope>
    <source>
        <strain evidence="9">cv. Jamaican Lion 4</strain>
        <tissue evidence="8">Leaf</tissue>
    </source>
</reference>
<feature type="compositionally biased region" description="Basic and acidic residues" evidence="6">
    <location>
        <begin position="139"/>
        <end position="156"/>
    </location>
</feature>
<evidence type="ECO:0000256" key="4">
    <source>
        <dbReference type="ARBA" id="ARBA00023163"/>
    </source>
</evidence>
<keyword evidence="3" id="KW-0238">DNA-binding</keyword>
<keyword evidence="2" id="KW-0805">Transcription regulation</keyword>
<dbReference type="SUPFAM" id="SSF101936">
    <property type="entry name" value="DNA-binding pseudobarrel domain"/>
    <property type="match status" value="1"/>
</dbReference>
<feature type="region of interest" description="Disordered" evidence="6">
    <location>
        <begin position="134"/>
        <end position="179"/>
    </location>
</feature>
<dbReference type="AlphaFoldDB" id="A0A7J6DNB7"/>
<dbReference type="GO" id="GO:0005634">
    <property type="term" value="C:nucleus"/>
    <property type="evidence" value="ECO:0007669"/>
    <property type="project" value="UniProtKB-SubCell"/>
</dbReference>
<dbReference type="InterPro" id="IPR003340">
    <property type="entry name" value="B3_DNA-bd"/>
</dbReference>
<dbReference type="Gene3D" id="2.40.330.10">
    <property type="entry name" value="DNA-binding pseudobarrel domain"/>
    <property type="match status" value="1"/>
</dbReference>
<dbReference type="PANTHER" id="PTHR31920:SF135">
    <property type="entry name" value="B3 DOMAIN-CONTAINING PROTEIN OS03G0621600-RELATED"/>
    <property type="match status" value="1"/>
</dbReference>
<feature type="compositionally biased region" description="Polar residues" evidence="6">
    <location>
        <begin position="169"/>
        <end position="179"/>
    </location>
</feature>
<dbReference type="InterPro" id="IPR015300">
    <property type="entry name" value="DNA-bd_pseudobarrel_sf"/>
</dbReference>
<name>A0A7J6DNB7_CANSA</name>
<dbReference type="PROSITE" id="PS50863">
    <property type="entry name" value="B3"/>
    <property type="match status" value="1"/>
</dbReference>
<keyword evidence="4" id="KW-0804">Transcription</keyword>
<evidence type="ECO:0000256" key="1">
    <source>
        <dbReference type="ARBA" id="ARBA00004123"/>
    </source>
</evidence>
<accession>A0A7J6DNB7</accession>
<dbReference type="GO" id="GO:0003677">
    <property type="term" value="F:DNA binding"/>
    <property type="evidence" value="ECO:0007669"/>
    <property type="project" value="UniProtKB-KW"/>
</dbReference>
<dbReference type="CDD" id="cd10017">
    <property type="entry name" value="B3_DNA"/>
    <property type="match status" value="1"/>
</dbReference>
<organism evidence="8 9">
    <name type="scientific">Cannabis sativa</name>
    <name type="common">Hemp</name>
    <name type="synonym">Marijuana</name>
    <dbReference type="NCBI Taxonomy" id="3483"/>
    <lineage>
        <taxon>Eukaryota</taxon>
        <taxon>Viridiplantae</taxon>
        <taxon>Streptophyta</taxon>
        <taxon>Embryophyta</taxon>
        <taxon>Tracheophyta</taxon>
        <taxon>Spermatophyta</taxon>
        <taxon>Magnoliopsida</taxon>
        <taxon>eudicotyledons</taxon>
        <taxon>Gunneridae</taxon>
        <taxon>Pentapetalae</taxon>
        <taxon>rosids</taxon>
        <taxon>fabids</taxon>
        <taxon>Rosales</taxon>
        <taxon>Cannabaceae</taxon>
        <taxon>Cannabis</taxon>
    </lineage>
</organism>
<dbReference type="SMART" id="SM01019">
    <property type="entry name" value="B3"/>
    <property type="match status" value="1"/>
</dbReference>
<evidence type="ECO:0000259" key="7">
    <source>
        <dbReference type="PROSITE" id="PS50863"/>
    </source>
</evidence>
<feature type="domain" description="TF-B3" evidence="7">
    <location>
        <begin position="22"/>
        <end position="122"/>
    </location>
</feature>